<dbReference type="InterPro" id="IPR038261">
    <property type="entry name" value="GPP34-like_sf"/>
</dbReference>
<evidence type="ECO:0000256" key="1">
    <source>
        <dbReference type="ARBA" id="ARBA00004255"/>
    </source>
</evidence>
<dbReference type="GO" id="GO:0012505">
    <property type="term" value="C:endomembrane system"/>
    <property type="evidence" value="ECO:0007669"/>
    <property type="project" value="UniProtKB-ARBA"/>
</dbReference>
<proteinExistence type="predicted"/>
<protein>
    <submittedName>
        <fullName evidence="5">Golgi phosphoprotein 3 GPP34</fullName>
    </submittedName>
</protein>
<organism evidence="5 6">
    <name type="scientific">Agrococcus jenensis</name>
    <dbReference type="NCBI Taxonomy" id="46353"/>
    <lineage>
        <taxon>Bacteria</taxon>
        <taxon>Bacillati</taxon>
        <taxon>Actinomycetota</taxon>
        <taxon>Actinomycetes</taxon>
        <taxon>Micrococcales</taxon>
        <taxon>Microbacteriaceae</taxon>
        <taxon>Agrococcus</taxon>
    </lineage>
</organism>
<name>A0A3N2ARN2_9MICO</name>
<keyword evidence="3" id="KW-0446">Lipid-binding</keyword>
<dbReference type="Pfam" id="PF05719">
    <property type="entry name" value="GPP34"/>
    <property type="match status" value="1"/>
</dbReference>
<keyword evidence="4" id="KW-0472">Membrane</keyword>
<keyword evidence="2" id="KW-0333">Golgi apparatus</keyword>
<comment type="subcellular location">
    <subcellularLocation>
        <location evidence="1">Golgi apparatus membrane</location>
        <topology evidence="1">Peripheral membrane protein</topology>
        <orientation evidence="1">Cytoplasmic side</orientation>
    </subcellularLocation>
</comment>
<evidence type="ECO:0000313" key="6">
    <source>
        <dbReference type="Proteomes" id="UP000275456"/>
    </source>
</evidence>
<evidence type="ECO:0000313" key="5">
    <source>
        <dbReference type="EMBL" id="ROR65565.1"/>
    </source>
</evidence>
<evidence type="ECO:0000256" key="4">
    <source>
        <dbReference type="ARBA" id="ARBA00023136"/>
    </source>
</evidence>
<evidence type="ECO:0000256" key="2">
    <source>
        <dbReference type="ARBA" id="ARBA00023034"/>
    </source>
</evidence>
<dbReference type="AlphaFoldDB" id="A0A3N2ARN2"/>
<dbReference type="Proteomes" id="UP000275456">
    <property type="component" value="Unassembled WGS sequence"/>
</dbReference>
<evidence type="ECO:0000256" key="3">
    <source>
        <dbReference type="ARBA" id="ARBA00023121"/>
    </source>
</evidence>
<sequence>MDLTIPEAVLLLAIDDEAGTPLIDDSSLGIAMAAAATAQLLLDGRMRLAGAGEPGSPEGALVAATGGTDARLEPLVAEVAGRTPKAAIERVAGWGGTRTPGGRLRGRLTDDFAAAGVLAREQDRFLGMTWRERWERGERRAVEDALQARARAVLDGSDEPRVATALAILHGAKALPAVFPDLPKEALERRGEELASASWASASVRAAIEAIEAAMVAIMVVTMIVPMTSSGS</sequence>
<gene>
    <name evidence="5" type="ORF">EDD26_0931</name>
</gene>
<comment type="caution">
    <text evidence="5">The sequence shown here is derived from an EMBL/GenBank/DDBJ whole genome shotgun (WGS) entry which is preliminary data.</text>
</comment>
<dbReference type="OrthoDB" id="5111372at2"/>
<dbReference type="GO" id="GO:0005737">
    <property type="term" value="C:cytoplasm"/>
    <property type="evidence" value="ECO:0007669"/>
    <property type="project" value="UniProtKB-ARBA"/>
</dbReference>
<keyword evidence="6" id="KW-1185">Reference proteome</keyword>
<dbReference type="GO" id="GO:0070273">
    <property type="term" value="F:phosphatidylinositol-4-phosphate binding"/>
    <property type="evidence" value="ECO:0007669"/>
    <property type="project" value="InterPro"/>
</dbReference>
<reference evidence="5 6" key="1">
    <citation type="submission" date="2018-11" db="EMBL/GenBank/DDBJ databases">
        <title>Sequencing the genomes of 1000 actinobacteria strains.</title>
        <authorList>
            <person name="Klenk H.-P."/>
        </authorList>
    </citation>
    <scope>NUCLEOTIDE SEQUENCE [LARGE SCALE GENOMIC DNA]</scope>
    <source>
        <strain evidence="5 6">DSM 9580</strain>
    </source>
</reference>
<dbReference type="RefSeq" id="WP_123696642.1">
    <property type="nucleotide sequence ID" value="NZ_RKHJ01000001.1"/>
</dbReference>
<dbReference type="Gene3D" id="1.10.3630.10">
    <property type="entry name" value="yeast vps74-n-term truncation variant domain like"/>
    <property type="match status" value="1"/>
</dbReference>
<dbReference type="InterPro" id="IPR008628">
    <property type="entry name" value="GPP34-like"/>
</dbReference>
<accession>A0A3N2ARN2</accession>
<dbReference type="EMBL" id="RKHJ01000001">
    <property type="protein sequence ID" value="ROR65565.1"/>
    <property type="molecule type" value="Genomic_DNA"/>
</dbReference>